<gene>
    <name evidence="7" type="ORF">BDQ12DRAFT_631211</name>
</gene>
<evidence type="ECO:0000256" key="5">
    <source>
        <dbReference type="ARBA" id="ARBA00023239"/>
    </source>
</evidence>
<keyword evidence="3 6" id="KW-0479">Metal-binding</keyword>
<dbReference type="PANTHER" id="PTHR35201">
    <property type="entry name" value="TERPENE SYNTHASE"/>
    <property type="match status" value="1"/>
</dbReference>
<dbReference type="Proteomes" id="UP000308652">
    <property type="component" value="Unassembled WGS sequence"/>
</dbReference>
<keyword evidence="8" id="KW-1185">Reference proteome</keyword>
<evidence type="ECO:0000256" key="4">
    <source>
        <dbReference type="ARBA" id="ARBA00022842"/>
    </source>
</evidence>
<dbReference type="OrthoDB" id="6486656at2759"/>
<dbReference type="AlphaFoldDB" id="A0A5C3M0R7"/>
<dbReference type="InterPro" id="IPR034686">
    <property type="entry name" value="Terpene_cyclase-like_2"/>
</dbReference>
<evidence type="ECO:0000313" key="8">
    <source>
        <dbReference type="Proteomes" id="UP000308652"/>
    </source>
</evidence>
<feature type="non-terminal residue" evidence="7">
    <location>
        <position position="233"/>
    </location>
</feature>
<sequence>MAGIVMDVLRNPTKARHSDHFLGEFTRQFWTRALALSTPNAPCIQHFIDGFEEYTTAVAFEAEDRTNKSVRTVWEYLLLRRGTSSSKSIFALIEFGLDLPDYVLSHPIVSNLTTTAADLCAITNDLHSYSLEHARGLDGHNIITSIMSEHNLDLQSALDWLGSLMDGLVARFLSDMKRLPSWNETIDANLKLYIDSLGHWVRGNESWCYESKRYYGELGSHVRKTQLIQLRNP</sequence>
<evidence type="ECO:0000256" key="3">
    <source>
        <dbReference type="ARBA" id="ARBA00022723"/>
    </source>
</evidence>
<comment type="similarity">
    <text evidence="2 6">Belongs to the terpene synthase family.</text>
</comment>
<organism evidence="7 8">
    <name type="scientific">Crucibulum laeve</name>
    <dbReference type="NCBI Taxonomy" id="68775"/>
    <lineage>
        <taxon>Eukaryota</taxon>
        <taxon>Fungi</taxon>
        <taxon>Dikarya</taxon>
        <taxon>Basidiomycota</taxon>
        <taxon>Agaricomycotina</taxon>
        <taxon>Agaricomycetes</taxon>
        <taxon>Agaricomycetidae</taxon>
        <taxon>Agaricales</taxon>
        <taxon>Agaricineae</taxon>
        <taxon>Nidulariaceae</taxon>
        <taxon>Crucibulum</taxon>
    </lineage>
</organism>
<evidence type="ECO:0000256" key="2">
    <source>
        <dbReference type="ARBA" id="ARBA00006333"/>
    </source>
</evidence>
<keyword evidence="4 6" id="KW-0460">Magnesium</keyword>
<dbReference type="PANTHER" id="PTHR35201:SF4">
    <property type="entry name" value="BETA-PINACENE SYNTHASE-RELATED"/>
    <property type="match status" value="1"/>
</dbReference>
<dbReference type="InterPro" id="IPR008949">
    <property type="entry name" value="Isoprenoid_synthase_dom_sf"/>
</dbReference>
<dbReference type="EMBL" id="ML213603">
    <property type="protein sequence ID" value="TFK38595.1"/>
    <property type="molecule type" value="Genomic_DNA"/>
</dbReference>
<name>A0A5C3M0R7_9AGAR</name>
<proteinExistence type="inferred from homology"/>
<dbReference type="EC" id="4.2.3.-" evidence="6"/>
<protein>
    <recommendedName>
        <fullName evidence="6">Terpene synthase</fullName>
        <ecNumber evidence="6">4.2.3.-</ecNumber>
    </recommendedName>
</protein>
<dbReference type="GO" id="GO:0008299">
    <property type="term" value="P:isoprenoid biosynthetic process"/>
    <property type="evidence" value="ECO:0007669"/>
    <property type="project" value="UniProtKB-ARBA"/>
</dbReference>
<dbReference type="Gene3D" id="1.10.600.10">
    <property type="entry name" value="Farnesyl Diphosphate Synthase"/>
    <property type="match status" value="1"/>
</dbReference>
<evidence type="ECO:0000256" key="1">
    <source>
        <dbReference type="ARBA" id="ARBA00001946"/>
    </source>
</evidence>
<dbReference type="SUPFAM" id="SSF48576">
    <property type="entry name" value="Terpenoid synthases"/>
    <property type="match status" value="1"/>
</dbReference>
<comment type="cofactor">
    <cofactor evidence="1 6">
        <name>Mg(2+)</name>
        <dbReference type="ChEBI" id="CHEBI:18420"/>
    </cofactor>
</comment>
<dbReference type="GO" id="GO:0010333">
    <property type="term" value="F:terpene synthase activity"/>
    <property type="evidence" value="ECO:0007669"/>
    <property type="project" value="InterPro"/>
</dbReference>
<dbReference type="Pfam" id="PF19086">
    <property type="entry name" value="Terpene_syn_C_2"/>
    <property type="match status" value="1"/>
</dbReference>
<keyword evidence="5 6" id="KW-0456">Lyase</keyword>
<reference evidence="7 8" key="1">
    <citation type="journal article" date="2019" name="Nat. Ecol. Evol.">
        <title>Megaphylogeny resolves global patterns of mushroom evolution.</title>
        <authorList>
            <person name="Varga T."/>
            <person name="Krizsan K."/>
            <person name="Foldi C."/>
            <person name="Dima B."/>
            <person name="Sanchez-Garcia M."/>
            <person name="Sanchez-Ramirez S."/>
            <person name="Szollosi G.J."/>
            <person name="Szarkandi J.G."/>
            <person name="Papp V."/>
            <person name="Albert L."/>
            <person name="Andreopoulos W."/>
            <person name="Angelini C."/>
            <person name="Antonin V."/>
            <person name="Barry K.W."/>
            <person name="Bougher N.L."/>
            <person name="Buchanan P."/>
            <person name="Buyck B."/>
            <person name="Bense V."/>
            <person name="Catcheside P."/>
            <person name="Chovatia M."/>
            <person name="Cooper J."/>
            <person name="Damon W."/>
            <person name="Desjardin D."/>
            <person name="Finy P."/>
            <person name="Geml J."/>
            <person name="Haridas S."/>
            <person name="Hughes K."/>
            <person name="Justo A."/>
            <person name="Karasinski D."/>
            <person name="Kautmanova I."/>
            <person name="Kiss B."/>
            <person name="Kocsube S."/>
            <person name="Kotiranta H."/>
            <person name="LaButti K.M."/>
            <person name="Lechner B.E."/>
            <person name="Liimatainen K."/>
            <person name="Lipzen A."/>
            <person name="Lukacs Z."/>
            <person name="Mihaltcheva S."/>
            <person name="Morgado L.N."/>
            <person name="Niskanen T."/>
            <person name="Noordeloos M.E."/>
            <person name="Ohm R.A."/>
            <person name="Ortiz-Santana B."/>
            <person name="Ovrebo C."/>
            <person name="Racz N."/>
            <person name="Riley R."/>
            <person name="Savchenko A."/>
            <person name="Shiryaev A."/>
            <person name="Soop K."/>
            <person name="Spirin V."/>
            <person name="Szebenyi C."/>
            <person name="Tomsovsky M."/>
            <person name="Tulloss R.E."/>
            <person name="Uehling J."/>
            <person name="Grigoriev I.V."/>
            <person name="Vagvolgyi C."/>
            <person name="Papp T."/>
            <person name="Martin F.M."/>
            <person name="Miettinen O."/>
            <person name="Hibbett D.S."/>
            <person name="Nagy L.G."/>
        </authorList>
    </citation>
    <scope>NUCLEOTIDE SEQUENCE [LARGE SCALE GENOMIC DNA]</scope>
    <source>
        <strain evidence="7 8">CBS 166.37</strain>
    </source>
</reference>
<evidence type="ECO:0000313" key="7">
    <source>
        <dbReference type="EMBL" id="TFK38595.1"/>
    </source>
</evidence>
<accession>A0A5C3M0R7</accession>
<evidence type="ECO:0000256" key="6">
    <source>
        <dbReference type="RuleBase" id="RU366034"/>
    </source>
</evidence>
<dbReference type="GO" id="GO:0046872">
    <property type="term" value="F:metal ion binding"/>
    <property type="evidence" value="ECO:0007669"/>
    <property type="project" value="UniProtKB-KW"/>
</dbReference>